<sequence length="167" mass="17799">MGHVADKTKLKFFKIDEVGLIDAAKNNWGALELTNNNNSWLVQIPKDIAPGNYVLRHEIIALHAAGQLNGAQNYPFCFSLAISSSGTAQPAGVLGTELYKNTDPGIKFDLFTKFSTYQIPGPTLYSGALSVPQTKAGAIKATASGIPSLAKRARRTPVAAFAEPTPL</sequence>
<comment type="catalytic activity">
    <reaction evidence="14">
        <text>[(1-&gt;4)-beta-D-glucosyl]n+m + reduced acceptor + O2 = 4-dehydro-beta-D-glucosyl-[(1-&gt;4)-beta-D-glucosyl]n-1 + [(1-&gt;4)-beta-D-glucosyl]m + acceptor + H2O.</text>
        <dbReference type="EC" id="1.14.99.56"/>
    </reaction>
</comment>
<dbReference type="GO" id="GO:0005576">
    <property type="term" value="C:extracellular region"/>
    <property type="evidence" value="ECO:0007669"/>
    <property type="project" value="UniProtKB-SubCell"/>
</dbReference>
<dbReference type="HOGENOM" id="CLU_1595713_0_0_1"/>
<evidence type="ECO:0000313" key="18">
    <source>
        <dbReference type="Proteomes" id="UP000014074"/>
    </source>
</evidence>
<comment type="subcellular location">
    <subcellularLocation>
        <location evidence="2">Secreted</location>
    </subcellularLocation>
</comment>
<evidence type="ECO:0000256" key="5">
    <source>
        <dbReference type="ARBA" id="ARBA00022729"/>
    </source>
</evidence>
<dbReference type="EMBL" id="KB932817">
    <property type="protein sequence ID" value="EOO03590.1"/>
    <property type="molecule type" value="Genomic_DNA"/>
</dbReference>
<comment type="similarity">
    <text evidence="13">Belongs to the polysaccharide monooxygenase AA9 family.</text>
</comment>
<dbReference type="Pfam" id="PF03443">
    <property type="entry name" value="AA9"/>
    <property type="match status" value="1"/>
</dbReference>
<evidence type="ECO:0000313" key="17">
    <source>
        <dbReference type="EMBL" id="EOO03590.1"/>
    </source>
</evidence>
<dbReference type="InterPro" id="IPR005103">
    <property type="entry name" value="AA9_LPMO"/>
</dbReference>
<name>R8BW86_PHAM7</name>
<dbReference type="GO" id="GO:0046872">
    <property type="term" value="F:metal ion binding"/>
    <property type="evidence" value="ECO:0007669"/>
    <property type="project" value="UniProtKB-KW"/>
</dbReference>
<evidence type="ECO:0000256" key="10">
    <source>
        <dbReference type="ARBA" id="ARBA00023157"/>
    </source>
</evidence>
<dbReference type="CDD" id="cd21175">
    <property type="entry name" value="LPMO_AA9"/>
    <property type="match status" value="1"/>
</dbReference>
<dbReference type="GO" id="GO:0030245">
    <property type="term" value="P:cellulose catabolic process"/>
    <property type="evidence" value="ECO:0007669"/>
    <property type="project" value="UniProtKB-KW"/>
</dbReference>
<keyword evidence="10" id="KW-1015">Disulfide bond</keyword>
<keyword evidence="12" id="KW-0624">Polysaccharide degradation</keyword>
<keyword evidence="3" id="KW-0964">Secreted</keyword>
<feature type="domain" description="Auxiliary Activity family 9 catalytic" evidence="16">
    <location>
        <begin position="5"/>
        <end position="114"/>
    </location>
</feature>
<protein>
    <recommendedName>
        <fullName evidence="15">lytic cellulose monooxygenase (C4-dehydrogenating)</fullName>
        <ecNumber evidence="15">1.14.99.56</ecNumber>
    </recommendedName>
</protein>
<keyword evidence="6" id="KW-0136">Cellulose degradation</keyword>
<keyword evidence="9" id="KW-0503">Monooxygenase</keyword>
<evidence type="ECO:0000256" key="1">
    <source>
        <dbReference type="ARBA" id="ARBA00001973"/>
    </source>
</evidence>
<dbReference type="GO" id="GO:0004497">
    <property type="term" value="F:monooxygenase activity"/>
    <property type="evidence" value="ECO:0007669"/>
    <property type="project" value="UniProtKB-KW"/>
</dbReference>
<dbReference type="PANTHER" id="PTHR33353">
    <property type="entry name" value="PUTATIVE (AFU_ORTHOLOGUE AFUA_1G12560)-RELATED"/>
    <property type="match status" value="1"/>
</dbReference>
<keyword evidence="7" id="KW-0560">Oxidoreductase</keyword>
<keyword evidence="8" id="KW-0186">Copper</keyword>
<dbReference type="KEGG" id="tmn:UCRPA7_830"/>
<dbReference type="Gene3D" id="2.70.50.70">
    <property type="match status" value="1"/>
</dbReference>
<organism evidence="17 18">
    <name type="scientific">Phaeoacremonium minimum (strain UCR-PA7)</name>
    <name type="common">Esca disease fungus</name>
    <name type="synonym">Togninia minima</name>
    <dbReference type="NCBI Taxonomy" id="1286976"/>
    <lineage>
        <taxon>Eukaryota</taxon>
        <taxon>Fungi</taxon>
        <taxon>Dikarya</taxon>
        <taxon>Ascomycota</taxon>
        <taxon>Pezizomycotina</taxon>
        <taxon>Sordariomycetes</taxon>
        <taxon>Sordariomycetidae</taxon>
        <taxon>Togniniales</taxon>
        <taxon>Togniniaceae</taxon>
        <taxon>Phaeoacremonium</taxon>
    </lineage>
</organism>
<keyword evidence="5" id="KW-0732">Signal</keyword>
<accession>R8BW86</accession>
<keyword evidence="17" id="KW-0378">Hydrolase</keyword>
<dbReference type="EC" id="1.14.99.56" evidence="15"/>
<evidence type="ECO:0000256" key="15">
    <source>
        <dbReference type="ARBA" id="ARBA00047174"/>
    </source>
</evidence>
<evidence type="ECO:0000256" key="11">
    <source>
        <dbReference type="ARBA" id="ARBA00023277"/>
    </source>
</evidence>
<evidence type="ECO:0000256" key="12">
    <source>
        <dbReference type="ARBA" id="ARBA00023326"/>
    </source>
</evidence>
<evidence type="ECO:0000256" key="3">
    <source>
        <dbReference type="ARBA" id="ARBA00022525"/>
    </source>
</evidence>
<dbReference type="AlphaFoldDB" id="R8BW86"/>
<evidence type="ECO:0000256" key="6">
    <source>
        <dbReference type="ARBA" id="ARBA00023001"/>
    </source>
</evidence>
<dbReference type="Proteomes" id="UP000014074">
    <property type="component" value="Unassembled WGS sequence"/>
</dbReference>
<dbReference type="OrthoDB" id="4849160at2759"/>
<dbReference type="RefSeq" id="XP_007911612.1">
    <property type="nucleotide sequence ID" value="XM_007913421.1"/>
</dbReference>
<evidence type="ECO:0000256" key="7">
    <source>
        <dbReference type="ARBA" id="ARBA00023002"/>
    </source>
</evidence>
<dbReference type="GeneID" id="19329139"/>
<keyword evidence="18" id="KW-1185">Reference proteome</keyword>
<dbReference type="PANTHER" id="PTHR33353:SF36">
    <property type="entry name" value="ENDO-BETA-1,4-GLUCANASE D"/>
    <property type="match status" value="1"/>
</dbReference>
<keyword evidence="4" id="KW-0479">Metal-binding</keyword>
<proteinExistence type="inferred from homology"/>
<keyword evidence="11" id="KW-0119">Carbohydrate metabolism</keyword>
<evidence type="ECO:0000256" key="9">
    <source>
        <dbReference type="ARBA" id="ARBA00023033"/>
    </source>
</evidence>
<evidence type="ECO:0000256" key="2">
    <source>
        <dbReference type="ARBA" id="ARBA00004613"/>
    </source>
</evidence>
<dbReference type="eggNOG" id="ENOG502RY3D">
    <property type="taxonomic scope" value="Eukaryota"/>
</dbReference>
<evidence type="ECO:0000256" key="8">
    <source>
        <dbReference type="ARBA" id="ARBA00023008"/>
    </source>
</evidence>
<comment type="cofactor">
    <cofactor evidence="1">
        <name>Cu(2+)</name>
        <dbReference type="ChEBI" id="CHEBI:29036"/>
    </cofactor>
</comment>
<evidence type="ECO:0000256" key="14">
    <source>
        <dbReference type="ARBA" id="ARBA00045077"/>
    </source>
</evidence>
<evidence type="ECO:0000259" key="16">
    <source>
        <dbReference type="Pfam" id="PF03443"/>
    </source>
</evidence>
<evidence type="ECO:0000256" key="13">
    <source>
        <dbReference type="ARBA" id="ARBA00044502"/>
    </source>
</evidence>
<dbReference type="GO" id="GO:0016787">
    <property type="term" value="F:hydrolase activity"/>
    <property type="evidence" value="ECO:0007669"/>
    <property type="project" value="UniProtKB-KW"/>
</dbReference>
<reference evidence="18" key="1">
    <citation type="journal article" date="2013" name="Genome Announc.">
        <title>Draft genome sequence of the ascomycete Phaeoacremonium aleophilum strain UCR-PA7, a causal agent of the esca disease complex in grapevines.</title>
        <authorList>
            <person name="Blanco-Ulate B."/>
            <person name="Rolshausen P."/>
            <person name="Cantu D."/>
        </authorList>
    </citation>
    <scope>NUCLEOTIDE SEQUENCE [LARGE SCALE GENOMIC DNA]</scope>
    <source>
        <strain evidence="18">UCR-PA7</strain>
    </source>
</reference>
<gene>
    <name evidence="17" type="ORF">UCRPA7_830</name>
</gene>
<dbReference type="InterPro" id="IPR049892">
    <property type="entry name" value="AA9"/>
</dbReference>
<evidence type="ECO:0000256" key="4">
    <source>
        <dbReference type="ARBA" id="ARBA00022723"/>
    </source>
</evidence>